<evidence type="ECO:0000313" key="2">
    <source>
        <dbReference type="EMBL" id="EEP61181.1"/>
    </source>
</evidence>
<dbReference type="PROSITE" id="PS50206">
    <property type="entry name" value="RHODANESE_3"/>
    <property type="match status" value="1"/>
</dbReference>
<dbReference type="SMART" id="SM00450">
    <property type="entry name" value="RHOD"/>
    <property type="match status" value="1"/>
</dbReference>
<protein>
    <recommendedName>
        <fullName evidence="1">Rhodanese domain-containing protein</fullName>
    </recommendedName>
</protein>
<dbReference type="SUPFAM" id="SSF52821">
    <property type="entry name" value="Rhodanese/Cell cycle control phosphatase"/>
    <property type="match status" value="1"/>
</dbReference>
<dbReference type="CDD" id="cd00158">
    <property type="entry name" value="RHOD"/>
    <property type="match status" value="1"/>
</dbReference>
<gene>
    <name evidence="2" type="ORF">SULYE_0296</name>
</gene>
<accession>C4FIB2</accession>
<comment type="caution">
    <text evidence="2">The sequence shown here is derived from an EMBL/GenBank/DDBJ whole genome shotgun (WGS) entry which is preliminary data.</text>
</comment>
<dbReference type="RefSeq" id="WP_007545747.1">
    <property type="nucleotide sequence ID" value="NZ_ABZS01000018.1"/>
</dbReference>
<dbReference type="Pfam" id="PF00581">
    <property type="entry name" value="Rhodanese"/>
    <property type="match status" value="1"/>
</dbReference>
<sequence length="128" mass="14259">MVENLIQNIEKAIEADKQKPNLGMIDLEKVKELYNNGAIILDVRPPAKVSGKTMEEAGIKNALYTPVVEFTKHLDRLPQDKDAVIITTCNLVKFANRVMGYLEALGYTNVYVFDGSTQELMDALAQNS</sequence>
<reference evidence="2 3" key="1">
    <citation type="submission" date="2009-04" db="EMBL/GenBank/DDBJ databases">
        <authorList>
            <person name="Reysenbach A.-L."/>
            <person name="Heidelberg J.F."/>
            <person name="Nelson W.C."/>
        </authorList>
    </citation>
    <scope>NUCLEOTIDE SEQUENCE [LARGE SCALE GENOMIC DNA]</scope>
    <source>
        <strain evidence="2 3">SS-5</strain>
    </source>
</reference>
<dbReference type="InterPro" id="IPR036873">
    <property type="entry name" value="Rhodanese-like_dom_sf"/>
</dbReference>
<proteinExistence type="predicted"/>
<dbReference type="OrthoDB" id="5372786at2"/>
<dbReference type="EMBL" id="ABZS01000018">
    <property type="protein sequence ID" value="EEP61181.1"/>
    <property type="molecule type" value="Genomic_DNA"/>
</dbReference>
<organism evidence="2 3">
    <name type="scientific">Sulfurihydrogenibium yellowstonense SS-5</name>
    <dbReference type="NCBI Taxonomy" id="432331"/>
    <lineage>
        <taxon>Bacteria</taxon>
        <taxon>Pseudomonadati</taxon>
        <taxon>Aquificota</taxon>
        <taxon>Aquificia</taxon>
        <taxon>Aquificales</taxon>
        <taxon>Hydrogenothermaceae</taxon>
        <taxon>Sulfurihydrogenibium</taxon>
    </lineage>
</organism>
<dbReference type="InterPro" id="IPR001763">
    <property type="entry name" value="Rhodanese-like_dom"/>
</dbReference>
<dbReference type="Proteomes" id="UP000005540">
    <property type="component" value="Unassembled WGS sequence"/>
</dbReference>
<evidence type="ECO:0000313" key="3">
    <source>
        <dbReference type="Proteomes" id="UP000005540"/>
    </source>
</evidence>
<keyword evidence="3" id="KW-1185">Reference proteome</keyword>
<dbReference type="AlphaFoldDB" id="C4FIB2"/>
<feature type="domain" description="Rhodanese" evidence="1">
    <location>
        <begin position="34"/>
        <end position="125"/>
    </location>
</feature>
<name>C4FIB2_9AQUI</name>
<evidence type="ECO:0000259" key="1">
    <source>
        <dbReference type="PROSITE" id="PS50206"/>
    </source>
</evidence>
<dbReference type="Gene3D" id="3.40.250.10">
    <property type="entry name" value="Rhodanese-like domain"/>
    <property type="match status" value="1"/>
</dbReference>